<feature type="binding site" evidence="13">
    <location>
        <position position="79"/>
    </location>
    <ligand>
        <name>substrate</name>
    </ligand>
</feature>
<evidence type="ECO:0000256" key="11">
    <source>
        <dbReference type="PIRNR" id="PIRNR000905"/>
    </source>
</evidence>
<evidence type="ECO:0000313" key="16">
    <source>
        <dbReference type="Proteomes" id="UP000694867"/>
    </source>
</evidence>
<proteinExistence type="inferred from homology"/>
<dbReference type="RefSeq" id="XP_003747144.1">
    <property type="nucleotide sequence ID" value="XM_003747096.1"/>
</dbReference>
<name>A0AAJ6QXE3_9ACAR</name>
<evidence type="ECO:0000256" key="3">
    <source>
        <dbReference type="ARBA" id="ARBA00009266"/>
    </source>
</evidence>
<dbReference type="PIRSF" id="PIRSF000905">
    <property type="entry name" value="Glucose-6-phosphatase"/>
    <property type="match status" value="1"/>
</dbReference>
<feature type="active site" description="Proton donor" evidence="12">
    <location>
        <position position="115"/>
    </location>
</feature>
<evidence type="ECO:0000256" key="14">
    <source>
        <dbReference type="SAM" id="Phobius"/>
    </source>
</evidence>
<evidence type="ECO:0000256" key="4">
    <source>
        <dbReference type="ARBA" id="ARBA00012634"/>
    </source>
</evidence>
<dbReference type="InterPro" id="IPR036938">
    <property type="entry name" value="PAP2/HPO_sf"/>
</dbReference>
<feature type="transmembrane region" description="Helical" evidence="14">
    <location>
        <begin position="141"/>
        <end position="163"/>
    </location>
</feature>
<evidence type="ECO:0000256" key="7">
    <source>
        <dbReference type="ARBA" id="ARBA00022801"/>
    </source>
</evidence>
<feature type="transmembrane region" description="Helical" evidence="14">
    <location>
        <begin position="169"/>
        <end position="188"/>
    </location>
</feature>
<keyword evidence="7 11" id="KW-0378">Hydrolase</keyword>
<evidence type="ECO:0000256" key="9">
    <source>
        <dbReference type="ARBA" id="ARBA00022989"/>
    </source>
</evidence>
<comment type="subcellular location">
    <subcellularLocation>
        <location evidence="1">Endoplasmic reticulum membrane</location>
        <topology evidence="1">Multi-pass membrane protein</topology>
    </subcellularLocation>
</comment>
<dbReference type="InterPro" id="IPR016275">
    <property type="entry name" value="Glucose-6-phosphatase"/>
</dbReference>
<dbReference type="PANTHER" id="PTHR12591:SF0">
    <property type="entry name" value="FI19814P1"/>
    <property type="match status" value="1"/>
</dbReference>
<protein>
    <recommendedName>
        <fullName evidence="4 11">Glucose-6-phosphatase</fullName>
        <ecNumber evidence="4 11">3.1.3.9</ecNumber>
    </recommendedName>
</protein>
<evidence type="ECO:0000256" key="13">
    <source>
        <dbReference type="PIRSR" id="PIRSR000905-2"/>
    </source>
</evidence>
<gene>
    <name evidence="17" type="primary">LOC100898619</name>
</gene>
<evidence type="ECO:0000259" key="15">
    <source>
        <dbReference type="SMART" id="SM00014"/>
    </source>
</evidence>
<dbReference type="SMART" id="SM00014">
    <property type="entry name" value="acidPPc"/>
    <property type="match status" value="1"/>
</dbReference>
<sequence length="349" mass="38780">MEFLYEHGITALQVLQKHGEPYCDLFQDISSFCDPAYAFFVYPPLFYALCQNSGRAMLLVVIITEWANMVLKWILLGHRPYWWVMENMTPAHPGDTIIKQFPLTCETGPGSPSGHAQLQTALNYAIVHFLTTKVFARKHRWISRFVLIPAFIAVVVGVSLSRLYIAAHFPHQCMLGVAIGFAIASSLVGLDTSRWSLKKYLFLTLFLFVSTMATKRILETVGVDVLSTIGRAQKHCARPEWIHVNTTPYFSMTRFLGFCAGVGLATHCGVFSIAGKEISTGSRVVMGVAAAIIGKLSENIDVPFKDASPLFFYIVAFSYYVAAAYMLFAVVPSLVLKVIGGEVKDKKKL</sequence>
<dbReference type="GO" id="GO:0051156">
    <property type="term" value="P:glucose 6-phosphate metabolic process"/>
    <property type="evidence" value="ECO:0007669"/>
    <property type="project" value="TreeGrafter"/>
</dbReference>
<keyword evidence="5 11" id="KW-0312">Gluconeogenesis</keyword>
<feature type="active site" description="Nucleophile" evidence="12">
    <location>
        <position position="168"/>
    </location>
</feature>
<feature type="domain" description="Phosphatidic acid phosphatase type 2/haloperoxidase" evidence="15">
    <location>
        <begin position="53"/>
        <end position="188"/>
    </location>
</feature>
<organism evidence="16 17">
    <name type="scientific">Galendromus occidentalis</name>
    <name type="common">western predatory mite</name>
    <dbReference type="NCBI Taxonomy" id="34638"/>
    <lineage>
        <taxon>Eukaryota</taxon>
        <taxon>Metazoa</taxon>
        <taxon>Ecdysozoa</taxon>
        <taxon>Arthropoda</taxon>
        <taxon>Chelicerata</taxon>
        <taxon>Arachnida</taxon>
        <taxon>Acari</taxon>
        <taxon>Parasitiformes</taxon>
        <taxon>Mesostigmata</taxon>
        <taxon>Gamasina</taxon>
        <taxon>Phytoseioidea</taxon>
        <taxon>Phytoseiidae</taxon>
        <taxon>Typhlodrominae</taxon>
        <taxon>Galendromus</taxon>
    </lineage>
</organism>
<dbReference type="GO" id="GO:0005789">
    <property type="term" value="C:endoplasmic reticulum membrane"/>
    <property type="evidence" value="ECO:0007669"/>
    <property type="project" value="UniProtKB-SubCell"/>
</dbReference>
<evidence type="ECO:0000256" key="5">
    <source>
        <dbReference type="ARBA" id="ARBA00022432"/>
    </source>
</evidence>
<dbReference type="AlphaFoldDB" id="A0AAJ6QXE3"/>
<dbReference type="GO" id="GO:0004346">
    <property type="term" value="F:glucose-6-phosphatase activity"/>
    <property type="evidence" value="ECO:0007669"/>
    <property type="project" value="UniProtKB-EC"/>
</dbReference>
<accession>A0AAJ6QXE3</accession>
<evidence type="ECO:0000256" key="10">
    <source>
        <dbReference type="ARBA" id="ARBA00023136"/>
    </source>
</evidence>
<feature type="transmembrane region" description="Helical" evidence="14">
    <location>
        <begin position="310"/>
        <end position="339"/>
    </location>
</feature>
<evidence type="ECO:0000256" key="12">
    <source>
        <dbReference type="PIRSR" id="PIRSR000905-1"/>
    </source>
</evidence>
<feature type="transmembrane region" description="Helical" evidence="14">
    <location>
        <begin position="56"/>
        <end position="75"/>
    </location>
</feature>
<comment type="pathway">
    <text evidence="2 11">Carbohydrate biosynthesis; gluconeogenesis.</text>
</comment>
<keyword evidence="8 11" id="KW-0256">Endoplasmic reticulum</keyword>
<evidence type="ECO:0000256" key="1">
    <source>
        <dbReference type="ARBA" id="ARBA00004477"/>
    </source>
</evidence>
<dbReference type="SUPFAM" id="SSF48317">
    <property type="entry name" value="Acid phosphatase/Vanadium-dependent haloperoxidase"/>
    <property type="match status" value="1"/>
</dbReference>
<keyword evidence="6 14" id="KW-0812">Transmembrane</keyword>
<dbReference type="Proteomes" id="UP000694867">
    <property type="component" value="Unplaced"/>
</dbReference>
<dbReference type="KEGG" id="goe:100898619"/>
<feature type="transmembrane region" description="Helical" evidence="14">
    <location>
        <begin position="255"/>
        <end position="274"/>
    </location>
</feature>
<feature type="binding site" evidence="13">
    <location>
        <position position="162"/>
    </location>
    <ligand>
        <name>substrate</name>
    </ligand>
</feature>
<dbReference type="GeneID" id="100898619"/>
<keyword evidence="9 14" id="KW-1133">Transmembrane helix</keyword>
<dbReference type="PANTHER" id="PTHR12591">
    <property type="entry name" value="GLUCOSE-6-PHOSPHATASE"/>
    <property type="match status" value="1"/>
</dbReference>
<evidence type="ECO:0000313" key="17">
    <source>
        <dbReference type="RefSeq" id="XP_003747144.1"/>
    </source>
</evidence>
<keyword evidence="10 11" id="KW-0472">Membrane</keyword>
<comment type="similarity">
    <text evidence="3 11">Belongs to the glucose-6-phosphatase family.</text>
</comment>
<dbReference type="CTD" id="33476"/>
<dbReference type="GO" id="GO:0006094">
    <property type="term" value="P:gluconeogenesis"/>
    <property type="evidence" value="ECO:0007669"/>
    <property type="project" value="UniProtKB-UniRule"/>
</dbReference>
<dbReference type="EC" id="3.1.3.9" evidence="4 11"/>
<evidence type="ECO:0000256" key="6">
    <source>
        <dbReference type="ARBA" id="ARBA00022692"/>
    </source>
</evidence>
<dbReference type="Gene3D" id="1.20.144.10">
    <property type="entry name" value="Phosphatidic acid phosphatase type 2/haloperoxidase"/>
    <property type="match status" value="1"/>
</dbReference>
<dbReference type="InterPro" id="IPR000326">
    <property type="entry name" value="PAP2/HPO"/>
</dbReference>
<evidence type="ECO:0000256" key="8">
    <source>
        <dbReference type="ARBA" id="ARBA00022824"/>
    </source>
</evidence>
<keyword evidence="16" id="KW-1185">Reference proteome</keyword>
<evidence type="ECO:0000256" key="2">
    <source>
        <dbReference type="ARBA" id="ARBA00004742"/>
    </source>
</evidence>
<dbReference type="Pfam" id="PF01569">
    <property type="entry name" value="PAP2"/>
    <property type="match status" value="1"/>
</dbReference>
<reference evidence="17" key="1">
    <citation type="submission" date="2025-08" db="UniProtKB">
        <authorList>
            <consortium name="RefSeq"/>
        </authorList>
    </citation>
    <scope>IDENTIFICATION</scope>
</reference>